<dbReference type="EMBL" id="CAJNOJ010000416">
    <property type="protein sequence ID" value="CAF1440403.1"/>
    <property type="molecule type" value="Genomic_DNA"/>
</dbReference>
<evidence type="ECO:0000313" key="3">
    <source>
        <dbReference type="Proteomes" id="UP000663852"/>
    </source>
</evidence>
<comment type="caution">
    <text evidence="2">The sequence shown here is derived from an EMBL/GenBank/DDBJ whole genome shotgun (WGS) entry which is preliminary data.</text>
</comment>
<protein>
    <recommendedName>
        <fullName evidence="1">Helix-turn-helix domain-containing protein</fullName>
    </recommendedName>
</protein>
<dbReference type="AlphaFoldDB" id="A0A815NXF4"/>
<evidence type="ECO:0000259" key="1">
    <source>
        <dbReference type="Pfam" id="PF26215"/>
    </source>
</evidence>
<sequence length="788" mass="92807">MGSSFTLTLANIFMWKWQKEFVRQQDITGELFGRYIDDILMTWNKSEQQLRELLHEANQWHPNIKLDYKISQNLPFLDVLLTNNDGILQTSVYHKPTTEPYVVPFTSDHHPYIYANMIQTALARAIRYSSTFEAFNQEKNQIKLMFLYNGYSSIYIDDQFHKYFLGYINEAAFTPVITEMTKFFILHQKILAQPTARQTQVTRSMTAAANTTNESSEDSIAIMPDNVTNLQRRFFIHYTHERRFRPFKRDMHQLYQNVFQNTPAMAVKMVVGNRNRRDNTQELVHKRPKQSLLSNKCVKIKHLKVKIQFYQIPRTASIFQEYSFQLSNYLYQSYSAPVPYKDRILAQQQQAQIVTSIRKKIRQHHLVIRVTDKGHHFYIESTKEFDKKAQKFFSETNAYVEENIPVRPIENTIRAATTNIPKFLDQMIRPIFDHKCHRTTIIDGAHLIKRMKRYVRTDACKPSTLFCTFDIHNLYTMLPQDESLNVLVEFLHVHGYRKVKGIALDTIRKLALIVIKENVFVYGDKIYQQTTGGAMGSSFTLTLANIFMWKWQKELVRQQDITGELFGRYIDDILMTWNESEQQLRELLLEANQWHPNIKLDYKISQNLPFLDVLLTNNNGILQTSVYHKPTTEPYVLPFTSDHHPYIYANMIQTALARAVRYSSTFEVFNQEKNQIKLMFLYNGYSSIYIDDQFHKHFVGYINEAAFTPVITEMTQFFILYQKILAQPTARQTQVTRSIEAAANTTNESSEDSIAIMPANVTNLQHRFFIHYTHEKRFRPLKRDMHKL</sequence>
<proteinExistence type="predicted"/>
<name>A0A815NXF4_ADIRI</name>
<evidence type="ECO:0000313" key="2">
    <source>
        <dbReference type="EMBL" id="CAF1440403.1"/>
    </source>
</evidence>
<dbReference type="Pfam" id="PF26215">
    <property type="entry name" value="HTH_animal"/>
    <property type="match status" value="2"/>
</dbReference>
<feature type="domain" description="Helix-turn-helix" evidence="1">
    <location>
        <begin position="635"/>
        <end position="695"/>
    </location>
</feature>
<dbReference type="PANTHER" id="PTHR21301">
    <property type="entry name" value="REVERSE TRANSCRIPTASE"/>
    <property type="match status" value="1"/>
</dbReference>
<gene>
    <name evidence="2" type="ORF">EDS130_LOCUS38832</name>
</gene>
<dbReference type="OrthoDB" id="10018421at2759"/>
<feature type="domain" description="Helix-turn-helix" evidence="1">
    <location>
        <begin position="101"/>
        <end position="161"/>
    </location>
</feature>
<reference evidence="2" key="1">
    <citation type="submission" date="2021-02" db="EMBL/GenBank/DDBJ databases">
        <authorList>
            <person name="Nowell W R."/>
        </authorList>
    </citation>
    <scope>NUCLEOTIDE SEQUENCE</scope>
</reference>
<organism evidence="2 3">
    <name type="scientific">Adineta ricciae</name>
    <name type="common">Rotifer</name>
    <dbReference type="NCBI Taxonomy" id="249248"/>
    <lineage>
        <taxon>Eukaryota</taxon>
        <taxon>Metazoa</taxon>
        <taxon>Spiralia</taxon>
        <taxon>Gnathifera</taxon>
        <taxon>Rotifera</taxon>
        <taxon>Eurotatoria</taxon>
        <taxon>Bdelloidea</taxon>
        <taxon>Adinetida</taxon>
        <taxon>Adinetidae</taxon>
        <taxon>Adineta</taxon>
    </lineage>
</organism>
<dbReference type="InterPro" id="IPR058912">
    <property type="entry name" value="HTH_animal"/>
</dbReference>
<dbReference type="Proteomes" id="UP000663852">
    <property type="component" value="Unassembled WGS sequence"/>
</dbReference>
<dbReference type="PANTHER" id="PTHR21301:SF10">
    <property type="entry name" value="REVERSE TRANSCRIPTASE DOMAIN-CONTAINING PROTEIN"/>
    <property type="match status" value="1"/>
</dbReference>
<accession>A0A815NXF4</accession>